<keyword evidence="1" id="KW-0812">Transmembrane</keyword>
<proteinExistence type="predicted"/>
<feature type="transmembrane region" description="Helical" evidence="1">
    <location>
        <begin position="35"/>
        <end position="56"/>
    </location>
</feature>
<keyword evidence="1" id="KW-0472">Membrane</keyword>
<reference evidence="2" key="1">
    <citation type="submission" date="2022-11" db="EMBL/GenBank/DDBJ databases">
        <authorList>
            <person name="Hyden B.L."/>
            <person name="Feng K."/>
            <person name="Yates T."/>
            <person name="Jawdy S."/>
            <person name="Smart L.B."/>
            <person name="Muchero W."/>
        </authorList>
    </citation>
    <scope>NUCLEOTIDE SEQUENCE</scope>
    <source>
        <tissue evidence="2">Shoot tip</tissue>
    </source>
</reference>
<protein>
    <submittedName>
        <fullName evidence="2">Uncharacterized protein</fullName>
    </submittedName>
</protein>
<dbReference type="AlphaFoldDB" id="A0A9Q0P588"/>
<evidence type="ECO:0000313" key="2">
    <source>
        <dbReference type="EMBL" id="KAJ6681834.1"/>
    </source>
</evidence>
<name>A0A9Q0P588_9ROSI</name>
<reference evidence="2" key="2">
    <citation type="journal article" date="2023" name="Int. J. Mol. Sci.">
        <title>De Novo Assembly and Annotation of 11 Diverse Shrub Willow (Salix) Genomes Reveals Novel Gene Organization in Sex-Linked Regions.</title>
        <authorList>
            <person name="Hyden B."/>
            <person name="Feng K."/>
            <person name="Yates T.B."/>
            <person name="Jawdy S."/>
            <person name="Cereghino C."/>
            <person name="Smart L.B."/>
            <person name="Muchero W."/>
        </authorList>
    </citation>
    <scope>NUCLEOTIDE SEQUENCE</scope>
    <source>
        <tissue evidence="2">Shoot tip</tissue>
    </source>
</reference>
<evidence type="ECO:0000313" key="3">
    <source>
        <dbReference type="Proteomes" id="UP001151752"/>
    </source>
</evidence>
<keyword evidence="3" id="KW-1185">Reference proteome</keyword>
<sequence length="60" mass="6753">MNGIKNPYYFDTSKGGGGLKIPLLVSKTKKTNRRISPIIFCFPHLTFSFPLSYLMLSLSI</sequence>
<organism evidence="2 3">
    <name type="scientific">Salix koriyanagi</name>
    <dbReference type="NCBI Taxonomy" id="2511006"/>
    <lineage>
        <taxon>Eukaryota</taxon>
        <taxon>Viridiplantae</taxon>
        <taxon>Streptophyta</taxon>
        <taxon>Embryophyta</taxon>
        <taxon>Tracheophyta</taxon>
        <taxon>Spermatophyta</taxon>
        <taxon>Magnoliopsida</taxon>
        <taxon>eudicotyledons</taxon>
        <taxon>Gunneridae</taxon>
        <taxon>Pentapetalae</taxon>
        <taxon>rosids</taxon>
        <taxon>fabids</taxon>
        <taxon>Malpighiales</taxon>
        <taxon>Salicaceae</taxon>
        <taxon>Saliceae</taxon>
        <taxon>Salix</taxon>
    </lineage>
</organism>
<comment type="caution">
    <text evidence="2">The sequence shown here is derived from an EMBL/GenBank/DDBJ whole genome shotgun (WGS) entry which is preliminary data.</text>
</comment>
<dbReference type="Proteomes" id="UP001151752">
    <property type="component" value="Chromosome 5"/>
</dbReference>
<dbReference type="EMBL" id="JAPFFM010000020">
    <property type="protein sequence ID" value="KAJ6681834.1"/>
    <property type="molecule type" value="Genomic_DNA"/>
</dbReference>
<gene>
    <name evidence="2" type="ORF">OIU74_020155</name>
</gene>
<accession>A0A9Q0P588</accession>
<keyword evidence="1" id="KW-1133">Transmembrane helix</keyword>
<evidence type="ECO:0000256" key="1">
    <source>
        <dbReference type="SAM" id="Phobius"/>
    </source>
</evidence>